<evidence type="ECO:0000313" key="2">
    <source>
        <dbReference type="EMBL" id="PQJ73238.1"/>
    </source>
</evidence>
<evidence type="ECO:0000313" key="3">
    <source>
        <dbReference type="Proteomes" id="UP000247345"/>
    </source>
</evidence>
<dbReference type="AlphaFoldDB" id="A0A2P6CEE5"/>
<feature type="compositionally biased region" description="Basic and acidic residues" evidence="1">
    <location>
        <begin position="151"/>
        <end position="162"/>
    </location>
</feature>
<evidence type="ECO:0000256" key="1">
    <source>
        <dbReference type="SAM" id="MobiDB-lite"/>
    </source>
</evidence>
<keyword evidence="3" id="KW-1185">Reference proteome</keyword>
<sequence>MKSKLLPILLILLLLLNGVLIFMVVKKPHENQRNNPTRNFLTEQLRFTETQKAAFRTLDTAHRQVMRGLEDQLKDQKDFLFDGFNKENFTIDSLTTKIGLIQAKKDAEVFSFFKQVRDICTADQVQKFDEIIKEAIRGGDRMPPNDGRMPPPHDNDRMPPPR</sequence>
<dbReference type="OrthoDB" id="1202605at2"/>
<proteinExistence type="predicted"/>
<dbReference type="RefSeq" id="WP_105048901.1">
    <property type="nucleotide sequence ID" value="NZ_CP150661.1"/>
</dbReference>
<name>A0A2P6CEE5_9FLAO</name>
<evidence type="ECO:0008006" key="4">
    <source>
        <dbReference type="Google" id="ProtNLM"/>
    </source>
</evidence>
<feature type="region of interest" description="Disordered" evidence="1">
    <location>
        <begin position="136"/>
        <end position="162"/>
    </location>
</feature>
<dbReference type="EMBL" id="MSCK01000001">
    <property type="protein sequence ID" value="PQJ73238.1"/>
    <property type="molecule type" value="Genomic_DNA"/>
</dbReference>
<gene>
    <name evidence="2" type="ORF">BTO14_08175</name>
</gene>
<protein>
    <recommendedName>
        <fullName evidence="4">Periplasmic heavy metal sensor</fullName>
    </recommendedName>
</protein>
<comment type="caution">
    <text evidence="2">The sequence shown here is derived from an EMBL/GenBank/DDBJ whole genome shotgun (WGS) entry which is preliminary data.</text>
</comment>
<reference evidence="2 3" key="1">
    <citation type="submission" date="2016-12" db="EMBL/GenBank/DDBJ databases">
        <title>Trade-off between light-utilization and light-protection in marine flavobacteria.</title>
        <authorList>
            <person name="Kumagai Y."/>
            <person name="Yoshizawa S."/>
            <person name="Kogure K."/>
            <person name="Iwasaki W."/>
        </authorList>
    </citation>
    <scope>NUCLEOTIDE SEQUENCE [LARGE SCALE GENOMIC DNA]</scope>
    <source>
        <strain evidence="2 3">KCTC 12100</strain>
    </source>
</reference>
<dbReference type="Proteomes" id="UP000247345">
    <property type="component" value="Unassembled WGS sequence"/>
</dbReference>
<organism evidence="2 3">
    <name type="scientific">Polaribacter butkevichii</name>
    <dbReference type="NCBI Taxonomy" id="218490"/>
    <lineage>
        <taxon>Bacteria</taxon>
        <taxon>Pseudomonadati</taxon>
        <taxon>Bacteroidota</taxon>
        <taxon>Flavobacteriia</taxon>
        <taxon>Flavobacteriales</taxon>
        <taxon>Flavobacteriaceae</taxon>
    </lineage>
</organism>
<dbReference type="Gene3D" id="1.20.120.1490">
    <property type="match status" value="1"/>
</dbReference>
<accession>A0A2P6CEE5</accession>